<keyword evidence="3 7" id="KW-1133">Transmembrane helix</keyword>
<feature type="transmembrane region" description="Helical" evidence="7">
    <location>
        <begin position="177"/>
        <end position="198"/>
    </location>
</feature>
<evidence type="ECO:0000313" key="9">
    <source>
        <dbReference type="EMBL" id="CAD6937936.1"/>
    </source>
</evidence>
<evidence type="ECO:0000313" key="10">
    <source>
        <dbReference type="EMBL" id="KAE8261759.1"/>
    </source>
</evidence>
<evidence type="ECO:0000256" key="3">
    <source>
        <dbReference type="ARBA" id="ARBA00022989"/>
    </source>
</evidence>
<proteinExistence type="predicted"/>
<feature type="transmembrane region" description="Helical" evidence="7">
    <location>
        <begin position="68"/>
        <end position="96"/>
    </location>
</feature>
<accession>A0A177VEC1</accession>
<evidence type="ECO:0000256" key="1">
    <source>
        <dbReference type="ARBA" id="ARBA00004127"/>
    </source>
</evidence>
<dbReference type="GO" id="GO:0016020">
    <property type="term" value="C:membrane"/>
    <property type="evidence" value="ECO:0007669"/>
    <property type="project" value="InterPro"/>
</dbReference>
<sequence>MLELSRHAVTLSTDRFNSYPHKFWVYLGILSARTSSTGASSSSSTIPHDSDRSQRKNTKRRARAVGKFYDAGIVFGVLATLVSISLVILAGFQLILRVLELEGELERAFLTGNDGGSLSGAIIDGIPKDGIVANALQRRDGGPMLDVPLPLDSSSRSGGPVFPGKAEDSSGPLLTPLIPGITIPLWHIVPMLIALLICQVIHESGHALAAALSHIPPLSSGLAIMLPCMPSAFVAFPSSALAIFASDLDVGGNGTGVGKDDEERSESRGGDEVGGRILPLAEQLRIVTAGVWHNAVSVLVFLVAKVFMSGWAPASDAVAQSSIFEPFALILDYVYTISIALAVLNMLPLWDFDGEAFVERLALLLMRRRSGEQRGVASSAPVGPWNGYVGTSAAEMGRHGATGRLGKRLLDQQNGSPQRSNGGAGNGTAGLQFFWPLSSIALTKSEQEGPSVRGRTFQVSGRGDDADLESGGGGESSGSIGRFSMTGSSAAGPTTVPNLNGVEGPQIRSDSILASPEETKVLRALRTRLRGVFGLTAVAVFGGTVVLEIVLAFQ</sequence>
<feature type="compositionally biased region" description="Low complexity" evidence="6">
    <location>
        <begin position="35"/>
        <end position="44"/>
    </location>
</feature>
<evidence type="ECO:0000313" key="11">
    <source>
        <dbReference type="Proteomes" id="UP000077671"/>
    </source>
</evidence>
<organism evidence="10 11">
    <name type="scientific">Tilletia caries</name>
    <name type="common">wheat bunt fungus</name>
    <dbReference type="NCBI Taxonomy" id="13290"/>
    <lineage>
        <taxon>Eukaryota</taxon>
        <taxon>Fungi</taxon>
        <taxon>Dikarya</taxon>
        <taxon>Basidiomycota</taxon>
        <taxon>Ustilaginomycotina</taxon>
        <taxon>Exobasidiomycetes</taxon>
        <taxon>Tilletiales</taxon>
        <taxon>Tilletiaceae</taxon>
        <taxon>Tilletia</taxon>
    </lineage>
</organism>
<feature type="transmembrane region" description="Helical" evidence="7">
    <location>
        <begin position="532"/>
        <end position="553"/>
    </location>
</feature>
<reference evidence="9" key="3">
    <citation type="submission" date="2020-10" db="EMBL/GenBank/DDBJ databases">
        <authorList>
            <person name="Sedaghatjoo S."/>
        </authorList>
    </citation>
    <scope>NUCLEOTIDE SEQUENCE</scope>
    <source>
        <strain evidence="9">AZH3</strain>
    </source>
</reference>
<keyword evidence="2 7" id="KW-0812">Transmembrane</keyword>
<dbReference type="GO" id="GO:1905897">
    <property type="term" value="P:regulation of response to endoplasmic reticulum stress"/>
    <property type="evidence" value="ECO:0007669"/>
    <property type="project" value="TreeGrafter"/>
</dbReference>
<name>A0A177VEC1_9BASI</name>
<protein>
    <recommendedName>
        <fullName evidence="5">Endopeptidase S2P</fullName>
    </recommendedName>
</protein>
<gene>
    <name evidence="10" type="ORF">A4X03_0g2989</name>
    <name evidence="9" type="ORF">JKIAZH3_G5673</name>
</gene>
<feature type="transmembrane region" description="Helical" evidence="7">
    <location>
        <begin position="327"/>
        <end position="350"/>
    </location>
</feature>
<dbReference type="GO" id="GO:0031293">
    <property type="term" value="P:membrane protein intracellular domain proteolysis"/>
    <property type="evidence" value="ECO:0007669"/>
    <property type="project" value="TreeGrafter"/>
</dbReference>
<feature type="transmembrane region" description="Helical" evidence="7">
    <location>
        <begin position="286"/>
        <end position="307"/>
    </location>
</feature>
<dbReference type="GO" id="GO:0012505">
    <property type="term" value="C:endomembrane system"/>
    <property type="evidence" value="ECO:0007669"/>
    <property type="project" value="UniProtKB-SubCell"/>
</dbReference>
<reference evidence="10" key="1">
    <citation type="submission" date="2016-04" db="EMBL/GenBank/DDBJ databases">
        <authorList>
            <person name="Nguyen H.D."/>
            <person name="Kesanakurti P."/>
            <person name="Cullis J."/>
            <person name="Levesque C.A."/>
            <person name="Hambleton S."/>
        </authorList>
    </citation>
    <scope>NUCLEOTIDE SEQUENCE</scope>
    <source>
        <strain evidence="10">DAOMC 238032</strain>
    </source>
</reference>
<dbReference type="PANTHER" id="PTHR13325:SF3">
    <property type="entry name" value="MEMBRANE-BOUND TRANSCRIPTION FACTOR SITE-2 PROTEASE"/>
    <property type="match status" value="1"/>
</dbReference>
<evidence type="ECO:0000259" key="8">
    <source>
        <dbReference type="Pfam" id="PF02163"/>
    </source>
</evidence>
<keyword evidence="12" id="KW-1185">Reference proteome</keyword>
<dbReference type="Proteomes" id="UP000077671">
    <property type="component" value="Unassembled WGS sequence"/>
</dbReference>
<feature type="region of interest" description="Disordered" evidence="6">
    <location>
        <begin position="35"/>
        <end position="59"/>
    </location>
</feature>
<dbReference type="EMBL" id="LWDD02000322">
    <property type="protein sequence ID" value="KAE8261759.1"/>
    <property type="molecule type" value="Genomic_DNA"/>
</dbReference>
<dbReference type="InterPro" id="IPR008915">
    <property type="entry name" value="Peptidase_M50"/>
</dbReference>
<dbReference type="InterPro" id="IPR001193">
    <property type="entry name" value="MBTPS2"/>
</dbReference>
<evidence type="ECO:0000256" key="5">
    <source>
        <dbReference type="ARBA" id="ARBA00032658"/>
    </source>
</evidence>
<dbReference type="EMBL" id="CAJHJG010004061">
    <property type="protein sequence ID" value="CAD6937936.1"/>
    <property type="molecule type" value="Genomic_DNA"/>
</dbReference>
<reference evidence="10" key="2">
    <citation type="journal article" date="2019" name="IMA Fungus">
        <title>Genome sequencing and comparison of five Tilletia species to identify candidate genes for the detection of regulated species infecting wheat.</title>
        <authorList>
            <person name="Nguyen H.D.T."/>
            <person name="Sultana T."/>
            <person name="Kesanakurti P."/>
            <person name="Hambleton S."/>
        </authorList>
    </citation>
    <scope>NUCLEOTIDE SEQUENCE</scope>
    <source>
        <strain evidence="10">DAOMC 238032</strain>
    </source>
</reference>
<evidence type="ECO:0000256" key="2">
    <source>
        <dbReference type="ARBA" id="ARBA00022692"/>
    </source>
</evidence>
<feature type="domain" description="Peptidase M50" evidence="8">
    <location>
        <begin position="191"/>
        <end position="370"/>
    </location>
</feature>
<evidence type="ECO:0000256" key="6">
    <source>
        <dbReference type="SAM" id="MobiDB-lite"/>
    </source>
</evidence>
<dbReference type="Pfam" id="PF02163">
    <property type="entry name" value="Peptidase_M50"/>
    <property type="match status" value="1"/>
</dbReference>
<evidence type="ECO:0000256" key="4">
    <source>
        <dbReference type="ARBA" id="ARBA00023136"/>
    </source>
</evidence>
<evidence type="ECO:0000313" key="12">
    <source>
        <dbReference type="Proteomes" id="UP000836402"/>
    </source>
</evidence>
<dbReference type="PANTHER" id="PTHR13325">
    <property type="entry name" value="PROTEASE M50 MEMBRANE-BOUND TRANSCRIPTION FACTOR SITE 2 PROTEASE"/>
    <property type="match status" value="1"/>
</dbReference>
<dbReference type="GO" id="GO:0004222">
    <property type="term" value="F:metalloendopeptidase activity"/>
    <property type="evidence" value="ECO:0007669"/>
    <property type="project" value="InterPro"/>
</dbReference>
<evidence type="ECO:0000256" key="7">
    <source>
        <dbReference type="SAM" id="Phobius"/>
    </source>
</evidence>
<comment type="subcellular location">
    <subcellularLocation>
        <location evidence="1">Endomembrane system</location>
        <topology evidence="1">Multi-pass membrane protein</topology>
    </subcellularLocation>
</comment>
<feature type="region of interest" description="Disordered" evidence="6">
    <location>
        <begin position="445"/>
        <end position="502"/>
    </location>
</feature>
<feature type="compositionally biased region" description="Polar residues" evidence="6">
    <location>
        <begin position="485"/>
        <end position="498"/>
    </location>
</feature>
<dbReference type="Proteomes" id="UP000836402">
    <property type="component" value="Unassembled WGS sequence"/>
</dbReference>
<dbReference type="GO" id="GO:0005737">
    <property type="term" value="C:cytoplasm"/>
    <property type="evidence" value="ECO:0007669"/>
    <property type="project" value="TreeGrafter"/>
</dbReference>
<dbReference type="AlphaFoldDB" id="A0A177VEC1"/>
<keyword evidence="4 7" id="KW-0472">Membrane</keyword>
<comment type="caution">
    <text evidence="10">The sequence shown here is derived from an EMBL/GenBank/DDBJ whole genome shotgun (WGS) entry which is preliminary data.</text>
</comment>